<proteinExistence type="predicted"/>
<dbReference type="EMBL" id="MK867354">
    <property type="protein sequence ID" value="QFG06498.1"/>
    <property type="molecule type" value="Genomic_DNA"/>
</dbReference>
<evidence type="ECO:0000313" key="2">
    <source>
        <dbReference type="Proteomes" id="UP000515683"/>
    </source>
</evidence>
<protein>
    <submittedName>
        <fullName evidence="1">Virion protein</fullName>
    </submittedName>
</protein>
<gene>
    <name evidence="1" type="ORF">SSCSM1_234</name>
</gene>
<keyword evidence="2" id="KW-1185">Reference proteome</keyword>
<name>A0A6M2ZHM6_9CAUD</name>
<evidence type="ECO:0000313" key="1">
    <source>
        <dbReference type="EMBL" id="QFG06498.1"/>
    </source>
</evidence>
<accession>A0A6M2ZHM6</accession>
<dbReference type="Proteomes" id="UP000515683">
    <property type="component" value="Segment"/>
</dbReference>
<organism evidence="1 2">
    <name type="scientific">Synechococcus phage S-SCSM1</name>
    <dbReference type="NCBI Taxonomy" id="2588487"/>
    <lineage>
        <taxon>Viruses</taxon>
        <taxon>Duplodnaviria</taxon>
        <taxon>Heunggongvirae</taxon>
        <taxon>Uroviricota</taxon>
        <taxon>Caudoviricetes</taxon>
        <taxon>Pantevenvirales</taxon>
        <taxon>Kyanoviridae</taxon>
        <taxon>Zhoulongquanvirus</taxon>
        <taxon>Zhoulongquanvirus esscess</taxon>
    </lineage>
</organism>
<sequence length="551" mass="59891">MAVSISTITKSAGWARSDVILALEEAFEIVEFHGATQTGIVTNILYQNGGTDDGSNNGQYYTDIEAVSTSGIGTGASFDIYRNSGTVSAINVNRPGYGYTNGEYLVLAASDIGAAVGLGITVSVAGRGSATSFGSTTTFYVKNVGVGSEYPFGVLRHEIESNKKYGTICRAFQVWSDNQISFGVGPFFHPYSAKYDPIAVNESYNDSDNGTTGYQYQFVGKRVYDAVSVNNQVIPEDFYSAWYQPSSTDAFDGDGNYGAASINQTGQCFNGNNTGSNIKFATATSPTTHDLKLRIYQSTLDPKFAIFSFTQPSVAGSKISDNTFLTFFFHNYTSSLWDYDHQWNGGLTLIRPAASSASNAGNYCEINFDTFLGGNANYDSSYSSSYYYNFGSHGGGRSALMGYGSVSGSYYDGDAEIHLTTQYRATGTNYAAMQTNWYSTPTDYNQAVWGSSSQKIYVRRSTDIKDPYTMDASQNYNAVIKGIPVCSSMVPCPYYLPDDFVLIDFRYATSETDIQQGDTITISGSEVYEVITGSYNQYVETAGILLCARKV</sequence>
<reference evidence="1" key="1">
    <citation type="submission" date="2019-04" db="EMBL/GenBank/DDBJ databases">
        <title>Genomic and proteomic characterization of cyanophage S-SCSM1 provides new insights into understanding the viral gene diversity and phage-host interactions.</title>
        <authorList>
            <person name="Wang Q."/>
            <person name="Xu Y."/>
            <person name="Jiao N."/>
            <person name="Zhang R."/>
        </authorList>
    </citation>
    <scope>NUCLEOTIDE SEQUENCE [LARGE SCALE GENOMIC DNA]</scope>
</reference>